<proteinExistence type="predicted"/>
<dbReference type="EMBL" id="VFPM01000001">
    <property type="protein sequence ID" value="TQM63672.1"/>
    <property type="molecule type" value="Genomic_DNA"/>
</dbReference>
<organism evidence="2 3">
    <name type="scientific">Humibacillus xanthopallidus</name>
    <dbReference type="NCBI Taxonomy" id="412689"/>
    <lineage>
        <taxon>Bacteria</taxon>
        <taxon>Bacillati</taxon>
        <taxon>Actinomycetota</taxon>
        <taxon>Actinomycetes</taxon>
        <taxon>Micrococcales</taxon>
        <taxon>Intrasporangiaceae</taxon>
        <taxon>Humibacillus</taxon>
    </lineage>
</organism>
<dbReference type="InterPro" id="IPR002575">
    <property type="entry name" value="Aminoglycoside_PTrfase"/>
</dbReference>
<evidence type="ECO:0000259" key="1">
    <source>
        <dbReference type="Pfam" id="PF01636"/>
    </source>
</evidence>
<comment type="caution">
    <text evidence="2">The sequence shown here is derived from an EMBL/GenBank/DDBJ whole genome shotgun (WGS) entry which is preliminary data.</text>
</comment>
<dbReference type="Gene3D" id="3.30.200.20">
    <property type="entry name" value="Phosphorylase Kinase, domain 1"/>
    <property type="match status" value="1"/>
</dbReference>
<dbReference type="SUPFAM" id="SSF56112">
    <property type="entry name" value="Protein kinase-like (PK-like)"/>
    <property type="match status" value="1"/>
</dbReference>
<evidence type="ECO:0000313" key="2">
    <source>
        <dbReference type="EMBL" id="TQM63672.1"/>
    </source>
</evidence>
<dbReference type="InterPro" id="IPR011009">
    <property type="entry name" value="Kinase-like_dom_sf"/>
</dbReference>
<name>A0A543HZ91_9MICO</name>
<keyword evidence="3" id="KW-1185">Reference proteome</keyword>
<feature type="domain" description="Aminoglycoside phosphotransferase" evidence="1">
    <location>
        <begin position="42"/>
        <end position="91"/>
    </location>
</feature>
<gene>
    <name evidence="2" type="ORF">FBY41_0012</name>
</gene>
<reference evidence="2 3" key="1">
    <citation type="submission" date="2019-06" db="EMBL/GenBank/DDBJ databases">
        <title>Genome sequencing of plant associated microbes to promote plant fitness in Sorghum bicolor and Oryza sativa.</title>
        <authorList>
            <person name="Coleman-Derr D."/>
        </authorList>
    </citation>
    <scope>NUCLEOTIDE SEQUENCE [LARGE SCALE GENOMIC DNA]</scope>
    <source>
        <strain evidence="2 3">KV-663</strain>
    </source>
</reference>
<sequence length="93" mass="10386">MGVPQLGPAPQRLTVDVETVHHLVAEQFPQWSQLPVTPVPEPGWDNFSFRLGEDLLVRLPSAAEYALAVEKEHRWLPAIAEHLPVLVPMPQGH</sequence>
<protein>
    <recommendedName>
        <fullName evidence="1">Aminoglycoside phosphotransferase domain-containing protein</fullName>
    </recommendedName>
</protein>
<dbReference type="Proteomes" id="UP000316747">
    <property type="component" value="Unassembled WGS sequence"/>
</dbReference>
<evidence type="ECO:0000313" key="3">
    <source>
        <dbReference type="Proteomes" id="UP000316747"/>
    </source>
</evidence>
<dbReference type="AlphaFoldDB" id="A0A543HZ91"/>
<accession>A0A543HZ91</accession>
<dbReference type="Pfam" id="PF01636">
    <property type="entry name" value="APH"/>
    <property type="match status" value="1"/>
</dbReference>